<comment type="similarity">
    <text evidence="1">Belongs to the short-chain dehydrogenases/reductases (SDR) family.</text>
</comment>
<dbReference type="SUPFAM" id="SSF51735">
    <property type="entry name" value="NAD(P)-binding Rossmann-fold domains"/>
    <property type="match status" value="1"/>
</dbReference>
<dbReference type="Proteomes" id="UP001501570">
    <property type="component" value="Unassembled WGS sequence"/>
</dbReference>
<evidence type="ECO:0000256" key="1">
    <source>
        <dbReference type="ARBA" id="ARBA00006484"/>
    </source>
</evidence>
<evidence type="ECO:0000313" key="3">
    <source>
        <dbReference type="Proteomes" id="UP001501570"/>
    </source>
</evidence>
<name>A0ABP9S7Y2_9ACTN</name>
<dbReference type="Gene3D" id="3.40.50.720">
    <property type="entry name" value="NAD(P)-binding Rossmann-like Domain"/>
    <property type="match status" value="1"/>
</dbReference>
<comment type="caution">
    <text evidence="2">The sequence shown here is derived from an EMBL/GenBank/DDBJ whole genome shotgun (WGS) entry which is preliminary data.</text>
</comment>
<accession>A0ABP9S7Y2</accession>
<dbReference type="PRINTS" id="PR00081">
    <property type="entry name" value="GDHRDH"/>
</dbReference>
<dbReference type="EMBL" id="BAABJQ010000016">
    <property type="protein sequence ID" value="GAA5191570.1"/>
    <property type="molecule type" value="Genomic_DNA"/>
</dbReference>
<dbReference type="PRINTS" id="PR00080">
    <property type="entry name" value="SDRFAMILY"/>
</dbReference>
<evidence type="ECO:0000313" key="2">
    <source>
        <dbReference type="EMBL" id="GAA5191570.1"/>
    </source>
</evidence>
<reference evidence="3" key="1">
    <citation type="journal article" date="2019" name="Int. J. Syst. Evol. Microbiol.">
        <title>The Global Catalogue of Microorganisms (GCM) 10K type strain sequencing project: providing services to taxonomists for standard genome sequencing and annotation.</title>
        <authorList>
            <consortium name="The Broad Institute Genomics Platform"/>
            <consortium name="The Broad Institute Genome Sequencing Center for Infectious Disease"/>
            <person name="Wu L."/>
            <person name="Ma J."/>
        </authorList>
    </citation>
    <scope>NUCLEOTIDE SEQUENCE [LARGE SCALE GENOMIC DNA]</scope>
    <source>
        <strain evidence="3">JCM 18304</strain>
    </source>
</reference>
<dbReference type="InterPro" id="IPR036291">
    <property type="entry name" value="NAD(P)-bd_dom_sf"/>
</dbReference>
<sequence length="258" mass="26493">MGRAVSPVFADLAGRVAVVTGGSGSIGAATCRLLAAQKMRLAVVGRDEVALRRVREQVREDGVEAIAIAADCTDPAAIAWLRGRVASELGPVDALVAFAGGNGAPHASVELPVEQWRRTIEGNLTATFLTVQAFLPGMVARGRGSVVTMSSSAGRAPARANVAYAVAKAGVVMLTRHLAAELAPAGVRVNCLAPSAVHNAKLDRQLSPDQLRTLGRSFPLGRIGEPSDIAAATAYLASDASSWITGVTLDVSGGKVIP</sequence>
<dbReference type="PROSITE" id="PS00061">
    <property type="entry name" value="ADH_SHORT"/>
    <property type="match status" value="1"/>
</dbReference>
<dbReference type="InterPro" id="IPR002347">
    <property type="entry name" value="SDR_fam"/>
</dbReference>
<protein>
    <submittedName>
        <fullName evidence="2">SDR family NAD(P)-dependent oxidoreductase</fullName>
    </submittedName>
</protein>
<dbReference type="PANTHER" id="PTHR42760">
    <property type="entry name" value="SHORT-CHAIN DEHYDROGENASES/REDUCTASES FAMILY MEMBER"/>
    <property type="match status" value="1"/>
</dbReference>
<proteinExistence type="inferred from homology"/>
<organism evidence="2 3">
    <name type="scientific">Rugosimonospora acidiphila</name>
    <dbReference type="NCBI Taxonomy" id="556531"/>
    <lineage>
        <taxon>Bacteria</taxon>
        <taxon>Bacillati</taxon>
        <taxon>Actinomycetota</taxon>
        <taxon>Actinomycetes</taxon>
        <taxon>Micromonosporales</taxon>
        <taxon>Micromonosporaceae</taxon>
        <taxon>Rugosimonospora</taxon>
    </lineage>
</organism>
<dbReference type="InterPro" id="IPR020904">
    <property type="entry name" value="Sc_DH/Rdtase_CS"/>
</dbReference>
<dbReference type="CDD" id="cd05233">
    <property type="entry name" value="SDR_c"/>
    <property type="match status" value="1"/>
</dbReference>
<dbReference type="PANTHER" id="PTHR42760:SF129">
    <property type="entry name" value="OXIDOREDUCTASE"/>
    <property type="match status" value="1"/>
</dbReference>
<gene>
    <name evidence="2" type="ORF">GCM10023322_49240</name>
</gene>
<keyword evidence="3" id="KW-1185">Reference proteome</keyword>
<dbReference type="Pfam" id="PF13561">
    <property type="entry name" value="adh_short_C2"/>
    <property type="match status" value="1"/>
</dbReference>